<comment type="similarity">
    <text evidence="2">Belongs to the ABC-4 integral membrane protein family. LolC/E subfamily.</text>
</comment>
<dbReference type="EMBL" id="UFTJ01000003">
    <property type="protein sequence ID" value="SUV52776.1"/>
    <property type="molecule type" value="Genomic_DNA"/>
</dbReference>
<dbReference type="InterPro" id="IPR003838">
    <property type="entry name" value="ABC3_permease_C"/>
</dbReference>
<evidence type="ECO:0000259" key="8">
    <source>
        <dbReference type="Pfam" id="PF02687"/>
    </source>
</evidence>
<evidence type="ECO:0000256" key="6">
    <source>
        <dbReference type="ARBA" id="ARBA00023136"/>
    </source>
</evidence>
<keyword evidence="4 7" id="KW-0812">Transmembrane</keyword>
<feature type="domain" description="MacB-like periplasmic core" evidence="9">
    <location>
        <begin position="31"/>
        <end position="206"/>
    </location>
</feature>
<feature type="transmembrane region" description="Helical" evidence="7">
    <location>
        <begin position="374"/>
        <end position="397"/>
    </location>
</feature>
<feature type="transmembrane region" description="Helical" evidence="7">
    <location>
        <begin position="321"/>
        <end position="347"/>
    </location>
</feature>
<feature type="transmembrane region" description="Helical" evidence="7">
    <location>
        <begin position="21"/>
        <end position="46"/>
    </location>
</feature>
<dbReference type="GO" id="GO:0098797">
    <property type="term" value="C:plasma membrane protein complex"/>
    <property type="evidence" value="ECO:0007669"/>
    <property type="project" value="TreeGrafter"/>
</dbReference>
<reference evidence="10 11" key="1">
    <citation type="submission" date="2018-06" db="EMBL/GenBank/DDBJ databases">
        <authorList>
            <consortium name="Pathogen Informatics"/>
            <person name="Doyle S."/>
        </authorList>
    </citation>
    <scope>NUCLEOTIDE SEQUENCE [LARGE SCALE GENOMIC DNA]</scope>
    <source>
        <strain evidence="10 11">NCTC11661</strain>
    </source>
</reference>
<dbReference type="Proteomes" id="UP000255515">
    <property type="component" value="Unassembled WGS sequence"/>
</dbReference>
<evidence type="ECO:0000256" key="5">
    <source>
        <dbReference type="ARBA" id="ARBA00022989"/>
    </source>
</evidence>
<dbReference type="RefSeq" id="WP_002688097.1">
    <property type="nucleotide sequence ID" value="NZ_UFTJ01000003.1"/>
</dbReference>
<sequence length="409" mass="45546">MNFAPYFSKKIALSKDNKNNLSRIIIFIGRLSVALGVIVSLLTISIGQGSKEAIKLQMADFNGHVNIKSQKSNTSYDSSVLDASGLDIEKIKNTPSVASVQQFLNVTGIMRTEDNFAGIVFKGVDKDFDKERFEKFITEGKIPQLPQKGYSNEILVSEKIASDLQLKLNDSIVTIFSKADKNPIYRKFKIAGLYKTDIKMIDEQFVIGDINHARKIADVDKNAIGGLDVFFQNVNEIDTHAPTIEQYIGLKNYVESATDKYPQIVDMIAIFDNNIAVIIGIMLSVVIINIIMVLLILIIERTNSIGILKTLGANNFQIQKIFIYYTLIIMLPGLFYGNIIGVGLLLAQRFLKIIRLNPDNYYISTVPVDLNPMIPLLLSLGILIVSAISLILPSYLISKISPVKSIKYN</sequence>
<evidence type="ECO:0000256" key="4">
    <source>
        <dbReference type="ARBA" id="ARBA00022692"/>
    </source>
</evidence>
<dbReference type="PANTHER" id="PTHR30489:SF0">
    <property type="entry name" value="LIPOPROTEIN-RELEASING SYSTEM TRANSMEMBRANE PROTEIN LOLE"/>
    <property type="match status" value="1"/>
</dbReference>
<proteinExistence type="inferred from homology"/>
<feature type="domain" description="ABC3 transporter permease C-terminal" evidence="8">
    <location>
        <begin position="277"/>
        <end position="402"/>
    </location>
</feature>
<dbReference type="Pfam" id="PF02687">
    <property type="entry name" value="FtsX"/>
    <property type="match status" value="1"/>
</dbReference>
<dbReference type="AlphaFoldDB" id="A0A380ZVH8"/>
<evidence type="ECO:0000313" key="11">
    <source>
        <dbReference type="Proteomes" id="UP000255515"/>
    </source>
</evidence>
<organism evidence="10 11">
    <name type="scientific">Bergeyella zoohelcum</name>
    <dbReference type="NCBI Taxonomy" id="1015"/>
    <lineage>
        <taxon>Bacteria</taxon>
        <taxon>Pseudomonadati</taxon>
        <taxon>Bacteroidota</taxon>
        <taxon>Flavobacteriia</taxon>
        <taxon>Flavobacteriales</taxon>
        <taxon>Weeksellaceae</taxon>
        <taxon>Bergeyella</taxon>
    </lineage>
</organism>
<evidence type="ECO:0000313" key="10">
    <source>
        <dbReference type="EMBL" id="SUV52776.1"/>
    </source>
</evidence>
<keyword evidence="3" id="KW-1003">Cell membrane</keyword>
<dbReference type="Pfam" id="PF12704">
    <property type="entry name" value="MacB_PCD"/>
    <property type="match status" value="1"/>
</dbReference>
<gene>
    <name evidence="10" type="primary">lolE</name>
    <name evidence="10" type="ORF">NCTC11661_01919</name>
</gene>
<dbReference type="PANTHER" id="PTHR30489">
    <property type="entry name" value="LIPOPROTEIN-RELEASING SYSTEM TRANSMEMBRANE PROTEIN LOLE"/>
    <property type="match status" value="1"/>
</dbReference>
<evidence type="ECO:0000256" key="7">
    <source>
        <dbReference type="SAM" id="Phobius"/>
    </source>
</evidence>
<evidence type="ECO:0000256" key="1">
    <source>
        <dbReference type="ARBA" id="ARBA00004651"/>
    </source>
</evidence>
<name>A0A380ZVH8_9FLAO</name>
<comment type="subcellular location">
    <subcellularLocation>
        <location evidence="1">Cell membrane</location>
        <topology evidence="1">Multi-pass membrane protein</topology>
    </subcellularLocation>
</comment>
<evidence type="ECO:0000259" key="9">
    <source>
        <dbReference type="Pfam" id="PF12704"/>
    </source>
</evidence>
<dbReference type="GO" id="GO:0044874">
    <property type="term" value="P:lipoprotein localization to outer membrane"/>
    <property type="evidence" value="ECO:0007669"/>
    <property type="project" value="TreeGrafter"/>
</dbReference>
<keyword evidence="10" id="KW-0449">Lipoprotein</keyword>
<feature type="transmembrane region" description="Helical" evidence="7">
    <location>
        <begin position="275"/>
        <end position="300"/>
    </location>
</feature>
<dbReference type="InterPro" id="IPR051447">
    <property type="entry name" value="Lipoprotein-release_system"/>
</dbReference>
<protein>
    <submittedName>
        <fullName evidence="10">Lipoprotein-releasing system transmembrane protein lolE</fullName>
    </submittedName>
</protein>
<keyword evidence="5 7" id="KW-1133">Transmembrane helix</keyword>
<dbReference type="InterPro" id="IPR025857">
    <property type="entry name" value="MacB_PCD"/>
</dbReference>
<evidence type="ECO:0000256" key="2">
    <source>
        <dbReference type="ARBA" id="ARBA00005236"/>
    </source>
</evidence>
<evidence type="ECO:0000256" key="3">
    <source>
        <dbReference type="ARBA" id="ARBA00022475"/>
    </source>
</evidence>
<keyword evidence="6 7" id="KW-0472">Membrane</keyword>
<accession>A0A380ZVH8</accession>